<evidence type="ECO:0000256" key="1">
    <source>
        <dbReference type="ARBA" id="ARBA00004123"/>
    </source>
</evidence>
<evidence type="ECO:0000256" key="11">
    <source>
        <dbReference type="SAM" id="MobiDB-lite"/>
    </source>
</evidence>
<comment type="subcellular location">
    <subcellularLocation>
        <location evidence="1">Nucleus</location>
    </subcellularLocation>
</comment>
<evidence type="ECO:0000256" key="10">
    <source>
        <dbReference type="PROSITE-ProRule" id="PRU00027"/>
    </source>
</evidence>
<dbReference type="GO" id="GO:0005634">
    <property type="term" value="C:nucleus"/>
    <property type="evidence" value="ECO:0007669"/>
    <property type="project" value="UniProtKB-SubCell"/>
</dbReference>
<feature type="domain" description="BED-type" evidence="12">
    <location>
        <begin position="154"/>
        <end position="215"/>
    </location>
</feature>
<dbReference type="InterPro" id="IPR025525">
    <property type="entry name" value="hAT-like_transposase_RNase-H"/>
</dbReference>
<evidence type="ECO:0000256" key="3">
    <source>
        <dbReference type="ARBA" id="ARBA00022723"/>
    </source>
</evidence>
<protein>
    <recommendedName>
        <fullName evidence="12">BED-type domain-containing protein</fullName>
    </recommendedName>
</protein>
<keyword evidence="8" id="KW-0804">Transcription</keyword>
<keyword evidence="7" id="KW-0238">DNA-binding</keyword>
<dbReference type="GO" id="GO:0008270">
    <property type="term" value="F:zinc ion binding"/>
    <property type="evidence" value="ECO:0007669"/>
    <property type="project" value="UniProtKB-KW"/>
</dbReference>
<accession>A0A2N9J9T1</accession>
<organism evidence="13">
    <name type="scientific">Fagus sylvatica</name>
    <name type="common">Beechnut</name>
    <dbReference type="NCBI Taxonomy" id="28930"/>
    <lineage>
        <taxon>Eukaryota</taxon>
        <taxon>Viridiplantae</taxon>
        <taxon>Streptophyta</taxon>
        <taxon>Embryophyta</taxon>
        <taxon>Tracheophyta</taxon>
        <taxon>Spermatophyta</taxon>
        <taxon>Magnoliopsida</taxon>
        <taxon>eudicotyledons</taxon>
        <taxon>Gunneridae</taxon>
        <taxon>Pentapetalae</taxon>
        <taxon>rosids</taxon>
        <taxon>fabids</taxon>
        <taxon>Fagales</taxon>
        <taxon>Fagaceae</taxon>
        <taxon>Fagus</taxon>
    </lineage>
</organism>
<feature type="compositionally biased region" description="Pro residues" evidence="11">
    <location>
        <begin position="139"/>
        <end position="148"/>
    </location>
</feature>
<keyword evidence="4 10" id="KW-0863">Zinc-finger</keyword>
<dbReference type="SUPFAM" id="SSF57667">
    <property type="entry name" value="beta-beta-alpha zinc fingers"/>
    <property type="match status" value="1"/>
</dbReference>
<dbReference type="PANTHER" id="PTHR46481">
    <property type="entry name" value="ZINC FINGER BED DOMAIN-CONTAINING PROTEIN 4"/>
    <property type="match status" value="1"/>
</dbReference>
<proteinExistence type="predicted"/>
<dbReference type="InterPro" id="IPR003656">
    <property type="entry name" value="Znf_BED"/>
</dbReference>
<sequence length="834" mass="93124">MLPRRAVSLLCSHGSPAHLLTTRPQPHGFTPVLSPHGVTSHGLAFSASPPSLSLSLIRSKLSLSPSLTPQPQSSFSHRRSSQAFDISLTSHQVSKLSDLSTPPIQIEAGATPVEVGVSQPEPACTQQAGGPTSVKPSLPVKPPRPPTGKKPTGRKVSPAWDHFDRVDHPDGRRVAICKYCKRELSAASKNHGTSSLLSHAAGCAKNPNRELRGQKTLSFEPKKEGEEGVDLVATAFTIEAGKKALAEMIILDELPFTFVENYGFRKFVKVLQPKFKIIPSRKTIAKEVVSIYNMERMKLKKALEGRRLCLTTDTWTSIQNFCYMCLTCHFIDDDWKLHKRILNFCVVDDHKGETVGRKIELCLRAWGIDSMFTLTVDNASSNGGTIKFLETVTKDWKGTVLEHQFFHMRCCAHILNLIVVEGLKERASSISKVRDAVRYVKSSPNRFQTFKNYVKTLGIESKSLLCLDIPTRWNSTYVMLESAVKFEKVFLRMDFEDEAYNSYFYKQQNSGGQQKSGVPGGLGAPDASDFQDCRLFVGFLKLFYNATKKFSGSLYVTSNTFFDEIYIIQSKILDLKDSSKDNLLKQMATSMHLKFEKYWGEGNKINPLLYVAVVLDPRKKLTFLKFCFSRLYGSEKAAVKIANVRDVLTKLFDYYASIHSPNVEVESVSEKSTMTTDVDMSETNPYASMDSEYDIYLEAEQSMGCNNELDKFLAENCEGRKDVNFDVLLWWKTNSGRYQVLSKMARDVLAVPVSTVASESAFSTGGRILDPFRSSLSPDMVQVLVCSQNWLKSSVPISLRNAMDEVELLQEEYDFAFLESETSGTSSVGSSSSA</sequence>
<evidence type="ECO:0000256" key="4">
    <source>
        <dbReference type="ARBA" id="ARBA00022771"/>
    </source>
</evidence>
<dbReference type="GO" id="GO:0003677">
    <property type="term" value="F:DNA binding"/>
    <property type="evidence" value="ECO:0007669"/>
    <property type="project" value="UniProtKB-KW"/>
</dbReference>
<evidence type="ECO:0000313" key="13">
    <source>
        <dbReference type="EMBL" id="SPD33181.1"/>
    </source>
</evidence>
<evidence type="ECO:0000256" key="8">
    <source>
        <dbReference type="ARBA" id="ARBA00023163"/>
    </source>
</evidence>
<dbReference type="PROSITE" id="PS50808">
    <property type="entry name" value="ZF_BED"/>
    <property type="match status" value="1"/>
</dbReference>
<feature type="region of interest" description="Disordered" evidence="11">
    <location>
        <begin position="113"/>
        <end position="164"/>
    </location>
</feature>
<dbReference type="Pfam" id="PF05699">
    <property type="entry name" value="Dimer_Tnp_hAT"/>
    <property type="match status" value="1"/>
</dbReference>
<dbReference type="GO" id="GO:0046983">
    <property type="term" value="F:protein dimerization activity"/>
    <property type="evidence" value="ECO:0007669"/>
    <property type="project" value="InterPro"/>
</dbReference>
<keyword evidence="6" id="KW-0805">Transcription regulation</keyword>
<evidence type="ECO:0000256" key="5">
    <source>
        <dbReference type="ARBA" id="ARBA00022833"/>
    </source>
</evidence>
<dbReference type="Pfam" id="PF14372">
    <property type="entry name" value="hAT-like_RNase-H"/>
    <property type="match status" value="1"/>
</dbReference>
<dbReference type="InterPro" id="IPR036236">
    <property type="entry name" value="Znf_C2H2_sf"/>
</dbReference>
<dbReference type="SUPFAM" id="SSF53098">
    <property type="entry name" value="Ribonuclease H-like"/>
    <property type="match status" value="1"/>
</dbReference>
<gene>
    <name evidence="13" type="ORF">FSB_LOCUS61063</name>
</gene>
<evidence type="ECO:0000256" key="9">
    <source>
        <dbReference type="ARBA" id="ARBA00023242"/>
    </source>
</evidence>
<reference evidence="13" key="1">
    <citation type="submission" date="2018-02" db="EMBL/GenBank/DDBJ databases">
        <authorList>
            <person name="Cohen D.B."/>
            <person name="Kent A.D."/>
        </authorList>
    </citation>
    <scope>NUCLEOTIDE SEQUENCE</scope>
</reference>
<evidence type="ECO:0000256" key="6">
    <source>
        <dbReference type="ARBA" id="ARBA00023015"/>
    </source>
</evidence>
<dbReference type="EMBL" id="OIVN01006440">
    <property type="protein sequence ID" value="SPD33181.1"/>
    <property type="molecule type" value="Genomic_DNA"/>
</dbReference>
<dbReference type="InterPro" id="IPR008906">
    <property type="entry name" value="HATC_C_dom"/>
</dbReference>
<dbReference type="InterPro" id="IPR012337">
    <property type="entry name" value="RNaseH-like_sf"/>
</dbReference>
<evidence type="ECO:0000256" key="2">
    <source>
        <dbReference type="ARBA" id="ARBA00011738"/>
    </source>
</evidence>
<dbReference type="Pfam" id="PF02892">
    <property type="entry name" value="zf-BED"/>
    <property type="match status" value="1"/>
</dbReference>
<comment type="subunit">
    <text evidence="2">Homodimer.</text>
</comment>
<evidence type="ECO:0000259" key="12">
    <source>
        <dbReference type="PROSITE" id="PS50808"/>
    </source>
</evidence>
<dbReference type="AlphaFoldDB" id="A0A2N9J9T1"/>
<dbReference type="PANTHER" id="PTHR46481:SF8">
    <property type="entry name" value="ZINC FINGER BED DOMAIN-CONTAINING PROTEIN RICESLEEPER 1-LIKE"/>
    <property type="match status" value="1"/>
</dbReference>
<name>A0A2N9J9T1_FAGSY</name>
<keyword evidence="9" id="KW-0539">Nucleus</keyword>
<dbReference type="InterPro" id="IPR052035">
    <property type="entry name" value="ZnF_BED_domain_contain"/>
</dbReference>
<dbReference type="SUPFAM" id="SSF140996">
    <property type="entry name" value="Hermes dimerisation domain"/>
    <property type="match status" value="1"/>
</dbReference>
<evidence type="ECO:0000256" key="7">
    <source>
        <dbReference type="ARBA" id="ARBA00023125"/>
    </source>
</evidence>
<keyword evidence="5" id="KW-0862">Zinc</keyword>
<dbReference type="SMART" id="SM00614">
    <property type="entry name" value="ZnF_BED"/>
    <property type="match status" value="1"/>
</dbReference>
<keyword evidence="3" id="KW-0479">Metal-binding</keyword>